<evidence type="ECO:0000256" key="3">
    <source>
        <dbReference type="RuleBase" id="RU000363"/>
    </source>
</evidence>
<dbReference type="GeneID" id="29577414"/>
<dbReference type="InterPro" id="IPR002347">
    <property type="entry name" value="SDR_fam"/>
</dbReference>
<dbReference type="EMBL" id="CP000414">
    <property type="protein sequence ID" value="ABJ62186.1"/>
    <property type="molecule type" value="Genomic_DNA"/>
</dbReference>
<dbReference type="PROSITE" id="PS00061">
    <property type="entry name" value="ADH_SHORT"/>
    <property type="match status" value="1"/>
</dbReference>
<evidence type="ECO:0000313" key="6">
    <source>
        <dbReference type="Proteomes" id="UP000000362"/>
    </source>
</evidence>
<dbReference type="InterPro" id="IPR020904">
    <property type="entry name" value="Sc_DH/Rdtase_CS"/>
</dbReference>
<keyword evidence="2" id="KW-0560">Oxidoreductase</keyword>
<dbReference type="SMART" id="SM00822">
    <property type="entry name" value="PKS_KR"/>
    <property type="match status" value="1"/>
</dbReference>
<protein>
    <recommendedName>
        <fullName evidence="4">Ketoreductase domain-containing protein</fullName>
    </recommendedName>
</protein>
<dbReference type="FunFam" id="3.40.50.720:FF:000047">
    <property type="entry name" value="NADP-dependent L-serine/L-allo-threonine dehydrogenase"/>
    <property type="match status" value="1"/>
</dbReference>
<dbReference type="RefSeq" id="WP_011679831.1">
    <property type="nucleotide sequence ID" value="NC_008531.1"/>
</dbReference>
<feature type="domain" description="Ketoreductase" evidence="4">
    <location>
        <begin position="5"/>
        <end position="191"/>
    </location>
</feature>
<accession>Q03X86</accession>
<dbReference type="PANTHER" id="PTHR43115">
    <property type="entry name" value="DEHYDROGENASE/REDUCTASE SDR FAMILY MEMBER 11"/>
    <property type="match status" value="1"/>
</dbReference>
<dbReference type="EnsemblBacteria" id="ABJ62186">
    <property type="protein sequence ID" value="ABJ62186"/>
    <property type="gene ID" value="LEUM_1086"/>
</dbReference>
<comment type="similarity">
    <text evidence="1 3">Belongs to the short-chain dehydrogenases/reductases (SDR) family.</text>
</comment>
<dbReference type="SUPFAM" id="SSF51735">
    <property type="entry name" value="NAD(P)-binding Rossmann-fold domains"/>
    <property type="match status" value="1"/>
</dbReference>
<keyword evidence="6" id="KW-1185">Reference proteome</keyword>
<proteinExistence type="inferred from homology"/>
<evidence type="ECO:0000256" key="2">
    <source>
        <dbReference type="ARBA" id="ARBA00023002"/>
    </source>
</evidence>
<dbReference type="PRINTS" id="PR00081">
    <property type="entry name" value="GDHRDH"/>
</dbReference>
<name>Q03X86_LEUMM</name>
<sequence>MADSKVIVITGASSGIGEAIAKKQAAAGDKIVLGARREENLKQIKADIEAGGGQAEYLVTDVTDVEQVKALAQKAMDAYGRIDVWINNAGLMPHSLLIDARIDDWNRMIDVNLKGTLYGIAAAQHIFHDQNTGHFINLGSVASLYSHAGGAVYSATKWAVKAISESLREEEAQAGKNVRVTSLYPGAIESELVANMTDSKRREATAEFYKNFAIPAERIAQIVNDVLNMPTDTTLNEIVVRPTTQVQ</sequence>
<dbReference type="InterPro" id="IPR036291">
    <property type="entry name" value="NAD(P)-bd_dom_sf"/>
</dbReference>
<dbReference type="AlphaFoldDB" id="Q03X86"/>
<dbReference type="Gene3D" id="3.40.50.720">
    <property type="entry name" value="NAD(P)-binding Rossmann-like Domain"/>
    <property type="match status" value="1"/>
</dbReference>
<dbReference type="InterPro" id="IPR057326">
    <property type="entry name" value="KR_dom"/>
</dbReference>
<organism evidence="5 6">
    <name type="scientific">Leuconostoc mesenteroides subsp. mesenteroides (strain ATCC 8293 / DSM 20343 / BCRC 11652 / CCM 1803 / JCM 6124 / NCDO 523 / NBRC 100496 / NCIMB 8023 / NCTC 12954 / NRRL B-1118 / 37Y)</name>
    <dbReference type="NCBI Taxonomy" id="203120"/>
    <lineage>
        <taxon>Bacteria</taxon>
        <taxon>Bacillati</taxon>
        <taxon>Bacillota</taxon>
        <taxon>Bacilli</taxon>
        <taxon>Lactobacillales</taxon>
        <taxon>Lactobacillaceae</taxon>
        <taxon>Leuconostoc</taxon>
    </lineage>
</organism>
<dbReference type="PRINTS" id="PR00080">
    <property type="entry name" value="SDRFAMILY"/>
</dbReference>
<dbReference type="KEGG" id="lme:LEUM_1086"/>
<dbReference type="Pfam" id="PF00106">
    <property type="entry name" value="adh_short"/>
    <property type="match status" value="1"/>
</dbReference>
<evidence type="ECO:0000259" key="4">
    <source>
        <dbReference type="SMART" id="SM00822"/>
    </source>
</evidence>
<evidence type="ECO:0000256" key="1">
    <source>
        <dbReference type="ARBA" id="ARBA00006484"/>
    </source>
</evidence>
<dbReference type="Proteomes" id="UP000000362">
    <property type="component" value="Chromosome"/>
</dbReference>
<gene>
    <name evidence="5" type="ordered locus">LEUM_1086</name>
</gene>
<dbReference type="GO" id="GO:0016616">
    <property type="term" value="F:oxidoreductase activity, acting on the CH-OH group of donors, NAD or NADP as acceptor"/>
    <property type="evidence" value="ECO:0007669"/>
    <property type="project" value="UniProtKB-ARBA"/>
</dbReference>
<evidence type="ECO:0000313" key="5">
    <source>
        <dbReference type="EMBL" id="ABJ62186.1"/>
    </source>
</evidence>
<dbReference type="eggNOG" id="COG4221">
    <property type="taxonomic scope" value="Bacteria"/>
</dbReference>
<dbReference type="PANTHER" id="PTHR43115:SF4">
    <property type="entry name" value="DEHYDROGENASE_REDUCTASE SDR FAMILY MEMBER 11"/>
    <property type="match status" value="1"/>
</dbReference>
<dbReference type="HOGENOM" id="CLU_010194_2_10_9"/>
<reference evidence="5 6" key="1">
    <citation type="journal article" date="2006" name="Proc. Natl. Acad. Sci. U.S.A.">
        <title>Comparative genomics of the lactic acid bacteria.</title>
        <authorList>
            <person name="Makarova K."/>
            <person name="Slesarev A."/>
            <person name="Wolf Y."/>
            <person name="Sorokin A."/>
            <person name="Mirkin B."/>
            <person name="Koonin E."/>
            <person name="Pavlov A."/>
            <person name="Pavlova N."/>
            <person name="Karamychev V."/>
            <person name="Polouchine N."/>
            <person name="Shakhova V."/>
            <person name="Grigoriev I."/>
            <person name="Lou Y."/>
            <person name="Rohksar D."/>
            <person name="Lucas S."/>
            <person name="Huang K."/>
            <person name="Goodstein D.M."/>
            <person name="Hawkins T."/>
            <person name="Plengvidhya V."/>
            <person name="Welker D."/>
            <person name="Hughes J."/>
            <person name="Goh Y."/>
            <person name="Benson A."/>
            <person name="Baldwin K."/>
            <person name="Lee J.H."/>
            <person name="Diaz-Muniz I."/>
            <person name="Dosti B."/>
            <person name="Smeianov V."/>
            <person name="Wechter W."/>
            <person name="Barabote R."/>
            <person name="Lorca G."/>
            <person name="Altermann E."/>
            <person name="Barrangou R."/>
            <person name="Ganesan B."/>
            <person name="Xie Y."/>
            <person name="Rawsthorne H."/>
            <person name="Tamir D."/>
            <person name="Parker C."/>
            <person name="Breidt F."/>
            <person name="Broadbent J."/>
            <person name="Hutkins R."/>
            <person name="O'Sullivan D."/>
            <person name="Steele J."/>
            <person name="Unlu G."/>
            <person name="Saier M."/>
            <person name="Klaenhammer T."/>
            <person name="Richardson P."/>
            <person name="Kozyavkin S."/>
            <person name="Weimer B."/>
            <person name="Mills D."/>
        </authorList>
    </citation>
    <scope>NUCLEOTIDE SEQUENCE [LARGE SCALE GENOMIC DNA]</scope>
    <source>
        <strain evidence="6">ATCC 8293 / DSM 20343 / BCRC 11652 / CCM 1803 / JCM 6124 / NCDO 523 / NBRC 100496 / NCIMB 8023 / NCTC 12954 / NRRL B-1118 / 37Y</strain>
    </source>
</reference>